<dbReference type="InterPro" id="IPR011054">
    <property type="entry name" value="Rudment_hybrid_motif"/>
</dbReference>
<keyword evidence="5 12" id="KW-0436">Ligase</keyword>
<dbReference type="GO" id="GO:0005524">
    <property type="term" value="F:ATP binding"/>
    <property type="evidence" value="ECO:0007669"/>
    <property type="project" value="UniProtKB-UniRule"/>
</dbReference>
<dbReference type="PANTHER" id="PTHR43472">
    <property type="entry name" value="PHOSPHORIBOSYLAMINE--GLYCINE LIGASE"/>
    <property type="match status" value="1"/>
</dbReference>
<dbReference type="SUPFAM" id="SSF52440">
    <property type="entry name" value="PreATP-grasp domain"/>
    <property type="match status" value="1"/>
</dbReference>
<dbReference type="FunFam" id="3.30.1490.20:FF:000006">
    <property type="entry name" value="phosphoribosylamine--glycine ligase, chloroplastic-like"/>
    <property type="match status" value="1"/>
</dbReference>
<evidence type="ECO:0000256" key="5">
    <source>
        <dbReference type="ARBA" id="ARBA00022598"/>
    </source>
</evidence>
<dbReference type="KEGG" id="wsu:WS0894"/>
<dbReference type="Gene3D" id="3.90.600.10">
    <property type="entry name" value="Phosphoribosylglycinamide synthetase, C-terminal domain"/>
    <property type="match status" value="1"/>
</dbReference>
<accession>Q7M9I6</accession>
<dbReference type="GO" id="GO:0046872">
    <property type="term" value="F:metal ion binding"/>
    <property type="evidence" value="ECO:0007669"/>
    <property type="project" value="InterPro"/>
</dbReference>
<evidence type="ECO:0000256" key="1">
    <source>
        <dbReference type="ARBA" id="ARBA00001936"/>
    </source>
</evidence>
<organism evidence="15 16">
    <name type="scientific">Wolinella succinogenes (strain ATCC 29543 / DSM 1740 / CCUG 13145 / JCM 31913 / LMG 7466 / NCTC 11488 / FDC 602W)</name>
    <name type="common">Vibrio succinogenes</name>
    <dbReference type="NCBI Taxonomy" id="273121"/>
    <lineage>
        <taxon>Bacteria</taxon>
        <taxon>Pseudomonadati</taxon>
        <taxon>Campylobacterota</taxon>
        <taxon>Epsilonproteobacteria</taxon>
        <taxon>Campylobacterales</taxon>
        <taxon>Helicobacteraceae</taxon>
        <taxon>Wolinella</taxon>
    </lineage>
</organism>
<dbReference type="GO" id="GO:0006189">
    <property type="term" value="P:'de novo' IMP biosynthetic process"/>
    <property type="evidence" value="ECO:0007669"/>
    <property type="project" value="UniProtKB-UniRule"/>
</dbReference>
<dbReference type="Pfam" id="PF02843">
    <property type="entry name" value="GARS_C"/>
    <property type="match status" value="1"/>
</dbReference>
<evidence type="ECO:0000256" key="2">
    <source>
        <dbReference type="ARBA" id="ARBA00001946"/>
    </source>
</evidence>
<evidence type="ECO:0000256" key="12">
    <source>
        <dbReference type="HAMAP-Rule" id="MF_00138"/>
    </source>
</evidence>
<dbReference type="NCBIfam" id="TIGR00877">
    <property type="entry name" value="purD"/>
    <property type="match status" value="1"/>
</dbReference>
<evidence type="ECO:0000256" key="3">
    <source>
        <dbReference type="ARBA" id="ARBA00005174"/>
    </source>
</evidence>
<dbReference type="RefSeq" id="WP_011138796.1">
    <property type="nucleotide sequence ID" value="NC_005090.1"/>
</dbReference>
<keyword evidence="16" id="KW-1185">Reference proteome</keyword>
<dbReference type="AlphaFoldDB" id="Q7M9I6"/>
<dbReference type="SUPFAM" id="SSF51246">
    <property type="entry name" value="Rudiment single hybrid motif"/>
    <property type="match status" value="1"/>
</dbReference>
<evidence type="ECO:0000256" key="11">
    <source>
        <dbReference type="ARBA" id="ARBA00042864"/>
    </source>
</evidence>
<comment type="similarity">
    <text evidence="9 12">Belongs to the GARS family.</text>
</comment>
<dbReference type="InterPro" id="IPR020560">
    <property type="entry name" value="PRibGlycinamide_synth_C-dom"/>
</dbReference>
<dbReference type="Gene3D" id="3.30.1490.20">
    <property type="entry name" value="ATP-grasp fold, A domain"/>
    <property type="match status" value="1"/>
</dbReference>
<dbReference type="Pfam" id="PF02844">
    <property type="entry name" value="GARS_N"/>
    <property type="match status" value="1"/>
</dbReference>
<evidence type="ECO:0000313" key="16">
    <source>
        <dbReference type="Proteomes" id="UP000000422"/>
    </source>
</evidence>
<dbReference type="EMBL" id="BX571659">
    <property type="protein sequence ID" value="CAE09999.1"/>
    <property type="molecule type" value="Genomic_DNA"/>
</dbReference>
<dbReference type="InterPro" id="IPR000115">
    <property type="entry name" value="PRibGlycinamide_synth"/>
</dbReference>
<evidence type="ECO:0000256" key="7">
    <source>
        <dbReference type="ARBA" id="ARBA00022755"/>
    </source>
</evidence>
<keyword evidence="7 12" id="KW-0658">Purine biosynthesis</keyword>
<dbReference type="PANTHER" id="PTHR43472:SF1">
    <property type="entry name" value="PHOSPHORIBOSYLAMINE--GLYCINE LIGASE, CHLOROPLASTIC"/>
    <property type="match status" value="1"/>
</dbReference>
<dbReference type="InterPro" id="IPR037123">
    <property type="entry name" value="PRibGlycinamide_synth_C_sf"/>
</dbReference>
<dbReference type="Gene3D" id="3.40.50.20">
    <property type="match status" value="1"/>
</dbReference>
<dbReference type="Gene3D" id="3.30.470.20">
    <property type="entry name" value="ATP-grasp fold, B domain"/>
    <property type="match status" value="1"/>
</dbReference>
<reference evidence="15 16" key="1">
    <citation type="journal article" date="2003" name="Proc. Natl. Acad. Sci. U.S.A.">
        <title>Complete genome sequence and analysis of Wolinella succinogenes.</title>
        <authorList>
            <person name="Baar C."/>
            <person name="Eppinger M."/>
            <person name="Raddatz G."/>
            <person name="Simon JM."/>
            <person name="Lanz C."/>
            <person name="Klimmek O."/>
            <person name="Nandakumar R."/>
            <person name="Gross R."/>
            <person name="Rosinus A."/>
            <person name="Keller H."/>
            <person name="Jagtap P."/>
            <person name="Linke B."/>
            <person name="Meyer F."/>
            <person name="Lederer H."/>
            <person name="Schuster S.C."/>
        </authorList>
    </citation>
    <scope>NUCLEOTIDE SEQUENCE [LARGE SCALE GENOMIC DNA]</scope>
    <source>
        <strain evidence="16">ATCC 29543 / DSM 1740 / CCUG 13145 / JCM 31913 / LMG 7466 / NCTC 11488 / FDC 602W</strain>
    </source>
</reference>
<dbReference type="InterPro" id="IPR011761">
    <property type="entry name" value="ATP-grasp"/>
</dbReference>
<dbReference type="EC" id="6.3.4.13" evidence="4 12"/>
<dbReference type="PROSITE" id="PS50975">
    <property type="entry name" value="ATP_GRASP"/>
    <property type="match status" value="1"/>
</dbReference>
<sequence length="419" mass="45073">MNILIIGSGAREYSMGLALKKDPRVEKILFYPGNGATPRIGENLSFASYEELAAFALALPVDLTVVGPEQPLVEGVSDLFRSKGLAVFGPSALAARLEGSKGFMKQFAARNSLPTARFLETESEEEARAFIQSLTPPVVVKADGLCAGKGVIIAQSHQEAIEAVLEMLSGEGFGEAGKKVVIEEFLDGFELSVFAVSDGEDYVILPACQDHKRLLSGNQGPNTGGMGAYAPTPLATPELLRAIDERIIAPTISAMKAEGYPFEGTLFAGIMVVRGEPYLLEFNVRFGDPECEVLMPLFKTPLLDLLLASAKGEIKGIKVEFHDRFCMGVVMASGNYPYGNSTPEPILLSPLYQESEESHISFAGVSLKGEELLASGGRVLVCVGLGSDVREARERAYALSSLVDFKGRQYRDDIAHEVL</sequence>
<evidence type="ECO:0000256" key="4">
    <source>
        <dbReference type="ARBA" id="ARBA00013255"/>
    </source>
</evidence>
<dbReference type="HAMAP" id="MF_00138">
    <property type="entry name" value="GARS"/>
    <property type="match status" value="1"/>
</dbReference>
<name>Q7M9I6_WOLSU</name>
<dbReference type="GO" id="GO:0009113">
    <property type="term" value="P:purine nucleobase biosynthetic process"/>
    <property type="evidence" value="ECO:0007669"/>
    <property type="project" value="InterPro"/>
</dbReference>
<comment type="pathway">
    <text evidence="3 12">Purine metabolism; IMP biosynthesis via de novo pathway; N(1)-(5-phospho-D-ribosyl)glycinamide from 5-phospho-alpha-D-ribose 1-diphosphate: step 2/2.</text>
</comment>
<protein>
    <recommendedName>
        <fullName evidence="4 12">Phosphoribosylamine--glycine ligase</fullName>
        <ecNumber evidence="4 12">6.3.4.13</ecNumber>
    </recommendedName>
    <alternativeName>
        <fullName evidence="12">GARS</fullName>
    </alternativeName>
    <alternativeName>
        <fullName evidence="10 12">Glycinamide ribonucleotide synthetase</fullName>
    </alternativeName>
    <alternativeName>
        <fullName evidence="11 12">Phosphoribosylglycinamide synthetase</fullName>
    </alternativeName>
</protein>
<dbReference type="UniPathway" id="UPA00074">
    <property type="reaction ID" value="UER00125"/>
</dbReference>
<gene>
    <name evidence="15" type="primary">PURD</name>
    <name evidence="12" type="synonym">purD</name>
    <name evidence="15" type="ordered locus">WS0894</name>
</gene>
<dbReference type="Pfam" id="PF01071">
    <property type="entry name" value="GARS_A"/>
    <property type="match status" value="1"/>
</dbReference>
<evidence type="ECO:0000256" key="9">
    <source>
        <dbReference type="ARBA" id="ARBA00038345"/>
    </source>
</evidence>
<feature type="domain" description="ATP-grasp" evidence="14">
    <location>
        <begin position="105"/>
        <end position="311"/>
    </location>
</feature>
<dbReference type="InterPro" id="IPR020561">
    <property type="entry name" value="PRibGlycinamid_synth_ATP-grasp"/>
</dbReference>
<dbReference type="InterPro" id="IPR013815">
    <property type="entry name" value="ATP_grasp_subdomain_1"/>
</dbReference>
<evidence type="ECO:0000256" key="6">
    <source>
        <dbReference type="ARBA" id="ARBA00022741"/>
    </source>
</evidence>
<dbReference type="PROSITE" id="PS00184">
    <property type="entry name" value="GARS"/>
    <property type="match status" value="1"/>
</dbReference>
<evidence type="ECO:0000259" key="14">
    <source>
        <dbReference type="PROSITE" id="PS50975"/>
    </source>
</evidence>
<dbReference type="InterPro" id="IPR016185">
    <property type="entry name" value="PreATP-grasp_dom_sf"/>
</dbReference>
<keyword evidence="8 13" id="KW-0067">ATP-binding</keyword>
<dbReference type="HOGENOM" id="CLU_027420_3_0_7"/>
<dbReference type="SMART" id="SM01210">
    <property type="entry name" value="GARS_C"/>
    <property type="match status" value="1"/>
</dbReference>
<proteinExistence type="inferred from homology"/>
<dbReference type="Proteomes" id="UP000000422">
    <property type="component" value="Chromosome"/>
</dbReference>
<dbReference type="SUPFAM" id="SSF56059">
    <property type="entry name" value="Glutathione synthetase ATP-binding domain-like"/>
    <property type="match status" value="1"/>
</dbReference>
<evidence type="ECO:0000256" key="10">
    <source>
        <dbReference type="ARBA" id="ARBA00042242"/>
    </source>
</evidence>
<dbReference type="InterPro" id="IPR020562">
    <property type="entry name" value="PRibGlycinamide_synth_N"/>
</dbReference>
<comment type="cofactor">
    <cofactor evidence="1">
        <name>Mn(2+)</name>
        <dbReference type="ChEBI" id="CHEBI:29035"/>
    </cofactor>
</comment>
<evidence type="ECO:0000256" key="13">
    <source>
        <dbReference type="PROSITE-ProRule" id="PRU00409"/>
    </source>
</evidence>
<comment type="catalytic activity">
    <reaction evidence="12">
        <text>5-phospho-beta-D-ribosylamine + glycine + ATP = N(1)-(5-phospho-beta-D-ribosyl)glycinamide + ADP + phosphate + H(+)</text>
        <dbReference type="Rhea" id="RHEA:17453"/>
        <dbReference type="ChEBI" id="CHEBI:15378"/>
        <dbReference type="ChEBI" id="CHEBI:30616"/>
        <dbReference type="ChEBI" id="CHEBI:43474"/>
        <dbReference type="ChEBI" id="CHEBI:57305"/>
        <dbReference type="ChEBI" id="CHEBI:58681"/>
        <dbReference type="ChEBI" id="CHEBI:143788"/>
        <dbReference type="ChEBI" id="CHEBI:456216"/>
        <dbReference type="EC" id="6.3.4.13"/>
    </reaction>
</comment>
<dbReference type="InterPro" id="IPR020559">
    <property type="entry name" value="PRibGlycinamide_synth_CS"/>
</dbReference>
<dbReference type="SMART" id="SM01209">
    <property type="entry name" value="GARS_A"/>
    <property type="match status" value="1"/>
</dbReference>
<dbReference type="GO" id="GO:0004637">
    <property type="term" value="F:phosphoribosylamine-glycine ligase activity"/>
    <property type="evidence" value="ECO:0007669"/>
    <property type="project" value="UniProtKB-UniRule"/>
</dbReference>
<evidence type="ECO:0000256" key="8">
    <source>
        <dbReference type="ARBA" id="ARBA00022840"/>
    </source>
</evidence>
<dbReference type="eggNOG" id="COG0151">
    <property type="taxonomic scope" value="Bacteria"/>
</dbReference>
<evidence type="ECO:0000313" key="15">
    <source>
        <dbReference type="EMBL" id="CAE09999.1"/>
    </source>
</evidence>
<dbReference type="STRING" id="273121.WS0894"/>
<keyword evidence="6 13" id="KW-0547">Nucleotide-binding</keyword>
<comment type="cofactor">
    <cofactor evidence="2">
        <name>Mg(2+)</name>
        <dbReference type="ChEBI" id="CHEBI:18420"/>
    </cofactor>
</comment>